<proteinExistence type="predicted"/>
<dbReference type="GO" id="GO:0000981">
    <property type="term" value="F:DNA-binding transcription factor activity, RNA polymerase II-specific"/>
    <property type="evidence" value="ECO:0007669"/>
    <property type="project" value="InterPro"/>
</dbReference>
<evidence type="ECO:0000313" key="6">
    <source>
        <dbReference type="Proteomes" id="UP001358417"/>
    </source>
</evidence>
<protein>
    <recommendedName>
        <fullName evidence="7">Zn(2)-C6 fungal-type domain-containing protein</fullName>
    </recommendedName>
</protein>
<keyword evidence="6" id="KW-1185">Reference proteome</keyword>
<evidence type="ECO:0000256" key="4">
    <source>
        <dbReference type="SAM" id="MobiDB-lite"/>
    </source>
</evidence>
<keyword evidence="2" id="KW-0804">Transcription</keyword>
<name>A0AAV9NPG8_9EURO</name>
<dbReference type="GO" id="GO:0008270">
    <property type="term" value="F:zinc ion binding"/>
    <property type="evidence" value="ECO:0007669"/>
    <property type="project" value="InterPro"/>
</dbReference>
<dbReference type="Proteomes" id="UP001358417">
    <property type="component" value="Unassembled WGS sequence"/>
</dbReference>
<dbReference type="EMBL" id="JAVRRD010000003">
    <property type="protein sequence ID" value="KAK5061122.1"/>
    <property type="molecule type" value="Genomic_DNA"/>
</dbReference>
<evidence type="ECO:0000256" key="3">
    <source>
        <dbReference type="ARBA" id="ARBA00023242"/>
    </source>
</evidence>
<dbReference type="CDD" id="cd00067">
    <property type="entry name" value="GAL4"/>
    <property type="match status" value="1"/>
</dbReference>
<keyword evidence="1" id="KW-0805">Transcription regulation</keyword>
<comment type="caution">
    <text evidence="5">The sequence shown here is derived from an EMBL/GenBank/DDBJ whole genome shotgun (WGS) entry which is preliminary data.</text>
</comment>
<evidence type="ECO:0000256" key="2">
    <source>
        <dbReference type="ARBA" id="ARBA00023163"/>
    </source>
</evidence>
<dbReference type="RefSeq" id="XP_064710219.1">
    <property type="nucleotide sequence ID" value="XM_064851216.1"/>
</dbReference>
<feature type="region of interest" description="Disordered" evidence="4">
    <location>
        <begin position="1"/>
        <end position="48"/>
    </location>
</feature>
<evidence type="ECO:0000313" key="5">
    <source>
        <dbReference type="EMBL" id="KAK5061122.1"/>
    </source>
</evidence>
<evidence type="ECO:0008006" key="7">
    <source>
        <dbReference type="Google" id="ProtNLM"/>
    </source>
</evidence>
<dbReference type="InterPro" id="IPR001138">
    <property type="entry name" value="Zn2Cys6_DnaBD"/>
</dbReference>
<keyword evidence="3" id="KW-0539">Nucleus</keyword>
<reference evidence="5 6" key="1">
    <citation type="submission" date="2023-08" db="EMBL/GenBank/DDBJ databases">
        <title>Black Yeasts Isolated from many extreme environments.</title>
        <authorList>
            <person name="Coleine C."/>
            <person name="Stajich J.E."/>
            <person name="Selbmann L."/>
        </authorList>
    </citation>
    <scope>NUCLEOTIDE SEQUENCE [LARGE SCALE GENOMIC DNA]</scope>
    <source>
        <strain evidence="5 6">CCFEE 5792</strain>
    </source>
</reference>
<dbReference type="AlphaFoldDB" id="A0AAV9NPG8"/>
<sequence>MVDQAEVTATSTSTSTASSPPVLTKSSTVSTSSTSPSALPTPPSKSDAKPIKLRAACNHCFSAKVSESDTMSVQLESFLTAMGQVRCDGNKQGCRRCSEKRLSCVYSESRVGKVVGKRRKRPVDDSIGNINSQSWIVNTAPVQSIPSPANTQGSDEPVKRHCNVTPWTSFIAGPEEPGFLSFDETADALHAIDMADNRSFSMTSEMTFFNNSGLPTPALSPPQFTRYLSPAQLETRPTSRHTFVQADASQLQLPQRSPAATRQVDSVQEDEEMVCIKLLAHIKKHASDEMQPRELQIDLLRKCNAAMQRILRSQTIRSDYACHLVLSSIITHLVQLCERLCVCKMEEPRALDSQFLQDQVHFAEAMPGFFDAAMCSTMVTAEQDQLVHLVSEVMTFVSAVGEMLKQKPMPGFQYLGRHETLHFELEQRLRQASMQLQ</sequence>
<evidence type="ECO:0000256" key="1">
    <source>
        <dbReference type="ARBA" id="ARBA00023015"/>
    </source>
</evidence>
<gene>
    <name evidence="5" type="ORF">LTR84_007664</name>
</gene>
<accession>A0AAV9NPG8</accession>
<organism evidence="5 6">
    <name type="scientific">Exophiala bonariae</name>
    <dbReference type="NCBI Taxonomy" id="1690606"/>
    <lineage>
        <taxon>Eukaryota</taxon>
        <taxon>Fungi</taxon>
        <taxon>Dikarya</taxon>
        <taxon>Ascomycota</taxon>
        <taxon>Pezizomycotina</taxon>
        <taxon>Eurotiomycetes</taxon>
        <taxon>Chaetothyriomycetidae</taxon>
        <taxon>Chaetothyriales</taxon>
        <taxon>Herpotrichiellaceae</taxon>
        <taxon>Exophiala</taxon>
    </lineage>
</organism>
<dbReference type="GeneID" id="89975829"/>
<feature type="compositionally biased region" description="Low complexity" evidence="4">
    <location>
        <begin position="8"/>
        <end position="38"/>
    </location>
</feature>